<evidence type="ECO:0000256" key="2">
    <source>
        <dbReference type="SAM" id="SignalP"/>
    </source>
</evidence>
<keyword evidence="4" id="KW-1185">Reference proteome</keyword>
<name>A0A1E4TYC4_PACTA</name>
<keyword evidence="1" id="KW-1133">Transmembrane helix</keyword>
<evidence type="ECO:0000256" key="1">
    <source>
        <dbReference type="SAM" id="Phobius"/>
    </source>
</evidence>
<keyword evidence="2" id="KW-0732">Signal</keyword>
<dbReference type="EMBL" id="KV454012">
    <property type="protein sequence ID" value="ODV96749.1"/>
    <property type="molecule type" value="Genomic_DNA"/>
</dbReference>
<organism evidence="3 4">
    <name type="scientific">Pachysolen tannophilus NRRL Y-2460</name>
    <dbReference type="NCBI Taxonomy" id="669874"/>
    <lineage>
        <taxon>Eukaryota</taxon>
        <taxon>Fungi</taxon>
        <taxon>Dikarya</taxon>
        <taxon>Ascomycota</taxon>
        <taxon>Saccharomycotina</taxon>
        <taxon>Pichiomycetes</taxon>
        <taxon>Pachysolenaceae</taxon>
        <taxon>Pachysolen</taxon>
    </lineage>
</organism>
<dbReference type="Proteomes" id="UP000094236">
    <property type="component" value="Unassembled WGS sequence"/>
</dbReference>
<dbReference type="PANTHER" id="PTHR40368:SF1">
    <property type="entry name" value="YALI0F14399P"/>
    <property type="match status" value="1"/>
</dbReference>
<accession>A0A1E4TYC4</accession>
<dbReference type="STRING" id="669874.A0A1E4TYC4"/>
<sequence length="281" mass="32022">MKFGFSLLISILCFFIIPEISAEWFPLDSEQNIPTLKEFRKNQELLVECMNREIDNGEHRQDAKGNIIFKPFPVCRETGKPLSLKYGVSEDINCTIPLTDEMYHLFQLYVHEDAPFSCRLPISAEHDSVVNGNGYVPMDLNFRGVLSDSHTHIDTSMNLLIVKPNNFNSIISSVGWSSSTNTTRYVIGDYMTLQFAVRWLDVESQRGSGHHFKYYNDGFYSLPKNINDQGITASQLLFYALITVLFTGAGVYAVLYARFNKRLIRDLGFKPVNDFGVAKKD</sequence>
<proteinExistence type="predicted"/>
<protein>
    <recommendedName>
        <fullName evidence="5">Autophagy-related protein 27</fullName>
    </recommendedName>
</protein>
<dbReference type="PANTHER" id="PTHR40368">
    <property type="entry name" value="YALI0F14399P"/>
    <property type="match status" value="1"/>
</dbReference>
<evidence type="ECO:0000313" key="3">
    <source>
        <dbReference type="EMBL" id="ODV96749.1"/>
    </source>
</evidence>
<feature type="signal peptide" evidence="2">
    <location>
        <begin position="1"/>
        <end position="22"/>
    </location>
</feature>
<feature type="transmembrane region" description="Helical" evidence="1">
    <location>
        <begin position="236"/>
        <end position="257"/>
    </location>
</feature>
<evidence type="ECO:0008006" key="5">
    <source>
        <dbReference type="Google" id="ProtNLM"/>
    </source>
</evidence>
<feature type="chain" id="PRO_5009163404" description="Autophagy-related protein 27" evidence="2">
    <location>
        <begin position="23"/>
        <end position="281"/>
    </location>
</feature>
<dbReference type="OrthoDB" id="18530at2759"/>
<gene>
    <name evidence="3" type="ORF">PACTADRAFT_48565</name>
</gene>
<keyword evidence="1" id="KW-0472">Membrane</keyword>
<reference evidence="4" key="1">
    <citation type="submission" date="2016-05" db="EMBL/GenBank/DDBJ databases">
        <title>Comparative genomics of biotechnologically important yeasts.</title>
        <authorList>
            <consortium name="DOE Joint Genome Institute"/>
            <person name="Riley R."/>
            <person name="Haridas S."/>
            <person name="Wolfe K.H."/>
            <person name="Lopes M.R."/>
            <person name="Hittinger C.T."/>
            <person name="Goker M."/>
            <person name="Salamov A."/>
            <person name="Wisecaver J."/>
            <person name="Long T.M."/>
            <person name="Aerts A.L."/>
            <person name="Barry K."/>
            <person name="Choi C."/>
            <person name="Clum A."/>
            <person name="Coughlan A.Y."/>
            <person name="Deshpande S."/>
            <person name="Douglass A.P."/>
            <person name="Hanson S.J."/>
            <person name="Klenk H.-P."/>
            <person name="Labutti K."/>
            <person name="Lapidus A."/>
            <person name="Lindquist E."/>
            <person name="Lipzen A."/>
            <person name="Meier-Kolthoff J.P."/>
            <person name="Ohm R.A."/>
            <person name="Otillar R.P."/>
            <person name="Pangilinan J."/>
            <person name="Peng Y."/>
            <person name="Rokas A."/>
            <person name="Rosa C.A."/>
            <person name="Scheuner C."/>
            <person name="Sibirny A.A."/>
            <person name="Slot J.C."/>
            <person name="Stielow J.B."/>
            <person name="Sun H."/>
            <person name="Kurtzman C.P."/>
            <person name="Blackwell M."/>
            <person name="Grigoriev I.V."/>
            <person name="Jeffries T.W."/>
        </authorList>
    </citation>
    <scope>NUCLEOTIDE SEQUENCE [LARGE SCALE GENOMIC DNA]</scope>
    <source>
        <strain evidence="4">NRRL Y-2460</strain>
    </source>
</reference>
<dbReference type="AlphaFoldDB" id="A0A1E4TYC4"/>
<evidence type="ECO:0000313" key="4">
    <source>
        <dbReference type="Proteomes" id="UP000094236"/>
    </source>
</evidence>
<keyword evidence="1" id="KW-0812">Transmembrane</keyword>